<evidence type="ECO:0000256" key="1">
    <source>
        <dbReference type="ARBA" id="ARBA00010057"/>
    </source>
</evidence>
<dbReference type="Pfam" id="PF01847">
    <property type="entry name" value="VHL"/>
    <property type="match status" value="1"/>
</dbReference>
<dbReference type="SUPFAM" id="SSF49468">
    <property type="entry name" value="VHL"/>
    <property type="match status" value="1"/>
</dbReference>
<dbReference type="Gene3D" id="2.60.40.780">
    <property type="entry name" value="von Hippel-Lindau disease tumour suppressor, beta domain"/>
    <property type="match status" value="1"/>
</dbReference>
<dbReference type="InterPro" id="IPR037140">
    <property type="entry name" value="VHL_beta_dom_sf"/>
</dbReference>
<gene>
    <name evidence="3" type="ORF">CEUTPL_LOCUS6308</name>
</gene>
<keyword evidence="4" id="KW-1185">Reference proteome</keyword>
<proteinExistence type="inferred from homology"/>
<comment type="similarity">
    <text evidence="1">Belongs to the VHL family.</text>
</comment>
<dbReference type="InterPro" id="IPR022772">
    <property type="entry name" value="VHL_tumour_suppress_b/a_dom"/>
</dbReference>
<accession>A0A9N9MLU0</accession>
<dbReference type="CDD" id="cd05468">
    <property type="entry name" value="pVHL"/>
    <property type="match status" value="1"/>
</dbReference>
<evidence type="ECO:0000313" key="3">
    <source>
        <dbReference type="EMBL" id="CAG9765703.1"/>
    </source>
</evidence>
<dbReference type="EMBL" id="OU892279">
    <property type="protein sequence ID" value="CAG9765703.1"/>
    <property type="molecule type" value="Genomic_DNA"/>
</dbReference>
<dbReference type="InterPro" id="IPR036208">
    <property type="entry name" value="VHL_sf"/>
</dbReference>
<protein>
    <recommendedName>
        <fullName evidence="2">von Hippel-Lindau disease tumour suppressor beta domain-containing protein</fullName>
    </recommendedName>
</protein>
<reference evidence="3" key="1">
    <citation type="submission" date="2022-01" db="EMBL/GenBank/DDBJ databases">
        <authorList>
            <person name="King R."/>
        </authorList>
    </citation>
    <scope>NUCLEOTIDE SEQUENCE</scope>
</reference>
<dbReference type="Gene3D" id="1.10.750.10">
    <property type="entry name" value="von Hippel-Lindau disease tumour suppressor, alpha domain"/>
    <property type="match status" value="1"/>
</dbReference>
<dbReference type="InterPro" id="IPR037139">
    <property type="entry name" value="VHL_alpha_dom_sf"/>
</dbReference>
<evidence type="ECO:0000259" key="2">
    <source>
        <dbReference type="Pfam" id="PF01847"/>
    </source>
</evidence>
<evidence type="ECO:0000313" key="4">
    <source>
        <dbReference type="Proteomes" id="UP001152799"/>
    </source>
</evidence>
<dbReference type="Proteomes" id="UP001152799">
    <property type="component" value="Chromosome 3"/>
</dbReference>
<name>A0A9N9MLU0_9CUCU</name>
<dbReference type="InterPro" id="IPR024053">
    <property type="entry name" value="VHL_beta_dom"/>
</dbReference>
<feature type="domain" description="von Hippel-Lindau disease tumour suppressor beta" evidence="2">
    <location>
        <begin position="8"/>
        <end position="83"/>
    </location>
</feature>
<dbReference type="OrthoDB" id="413400at2759"/>
<sequence>MENNDPNVRSVESTQRCYVRFINTTSKTIDLMWVNFAGVYVRYRILRKDDYIDVNTFKTHPWIAKDFMTKDILHIDSKYSYEPRTSKEIIQERFPDRIIPENHEARIRAYITLPLFSLRYACLLTVRNHMLNEEDVDQLLLPKSLSEDLKKVIKRRNRECSLQVLSREFED</sequence>
<dbReference type="AlphaFoldDB" id="A0A9N9MLU0"/>
<organism evidence="3 4">
    <name type="scientific">Ceutorhynchus assimilis</name>
    <name type="common">cabbage seed weevil</name>
    <dbReference type="NCBI Taxonomy" id="467358"/>
    <lineage>
        <taxon>Eukaryota</taxon>
        <taxon>Metazoa</taxon>
        <taxon>Ecdysozoa</taxon>
        <taxon>Arthropoda</taxon>
        <taxon>Hexapoda</taxon>
        <taxon>Insecta</taxon>
        <taxon>Pterygota</taxon>
        <taxon>Neoptera</taxon>
        <taxon>Endopterygota</taxon>
        <taxon>Coleoptera</taxon>
        <taxon>Polyphaga</taxon>
        <taxon>Cucujiformia</taxon>
        <taxon>Curculionidae</taxon>
        <taxon>Ceutorhynchinae</taxon>
        <taxon>Ceutorhynchus</taxon>
    </lineage>
</organism>